<dbReference type="EMBL" id="KC752275">
    <property type="protein sequence ID" value="AGQ20184.1"/>
    <property type="molecule type" value="Genomic_DNA"/>
</dbReference>
<name>S5DML5_9VIRU</name>
<sequence length="69" mass="7842">MIFRWPIKITLFDALLHNVRQNNNVPTGVLHDHIEKVINGVLHRRLGGDVFPAFPMTVQPVSMNIVRSA</sequence>
<evidence type="ECO:0000313" key="1">
    <source>
        <dbReference type="EMBL" id="AGQ20184.1"/>
    </source>
</evidence>
<protein>
    <submittedName>
        <fullName evidence="1">AsIV-cont00069-ORF2</fullName>
    </submittedName>
</protein>
<accession>S5DML5</accession>
<proteinExistence type="predicted"/>
<organism evidence="1">
    <name type="scientific">Apophua simplicipes ichnovirus</name>
    <dbReference type="NCBI Taxonomy" id="1329648"/>
    <lineage>
        <taxon>Viruses</taxon>
        <taxon>Viruses incertae sedis</taxon>
        <taxon>Polydnaviriformidae</taxon>
        <taxon>Ichnoviriform</taxon>
    </lineage>
</organism>
<reference evidence="1" key="1">
    <citation type="journal article" date="2013" name="J. Gen. Virol.">
        <title>Ultrastructural and genomic characterization of a second banchine polydnavirus confirms the existence of shared features within this ichnovirus lineage.</title>
        <authorList>
            <person name="Djoumad A."/>
            <person name="Stoltz D."/>
            <person name="Beliveau C."/>
            <person name="Boyle B."/>
            <person name="Kuhn L."/>
            <person name="Cusson M."/>
        </authorList>
    </citation>
    <scope>NUCLEOTIDE SEQUENCE</scope>
</reference>